<keyword evidence="4" id="KW-1185">Reference proteome</keyword>
<dbReference type="Proteomes" id="UP000604046">
    <property type="component" value="Unassembled WGS sequence"/>
</dbReference>
<dbReference type="InterPro" id="IPR013783">
    <property type="entry name" value="Ig-like_fold"/>
</dbReference>
<dbReference type="SMART" id="SM01411">
    <property type="entry name" value="Ephrin_rec_like"/>
    <property type="match status" value="4"/>
</dbReference>
<comment type="caution">
    <text evidence="3">The sequence shown here is derived from an EMBL/GenBank/DDBJ whole genome shotgun (WGS) entry which is preliminary data.</text>
</comment>
<protein>
    <submittedName>
        <fullName evidence="3">Plxna1 protein</fullName>
    </submittedName>
</protein>
<feature type="domain" description="IPT/TIG" evidence="2">
    <location>
        <begin position="35"/>
        <end position="131"/>
    </location>
</feature>
<sequence>MLAGSYPVCVRVVPSSAEQVFEYEPCQHRFTYIRQPHVDSVTPLSGPTTGGTNVTVHGRYFPQARLGGLLCRFGTREVGAIAPGRWLSSREITCVTPQSFGKSMGMRTVPVTISINGGADWTPTTAYFSFVRELRGAIYPEFGPRRGGTLLDVHVVRGDEAAEVELLNVSQVKSCCFGSPPATVVPATKVTDQLYQCKTPPWPQSPVTIDVGVAQADGRCQGPPHARFEYSEQWKITRVYPAEFDEKQQAEGFKLFVSGENFRPSRTAMCRLGGPGGIMAQAEVILNNFTLLCAVPSTGFHLAGSPSGISYEVEIAMNGRDFVPGVPPVMVRFVTATSVVTVDPENVSAVGHLPLTVTGASLAADARYCIFGEGERAVEVPVSVLASDREVVCTTPHWEIRPHGAVSERVLVRLSTDGVGTARASSAYVNFVAYPEPLTVDPIEGPVEGGTMVRVHGHHFRPHGQELFIRCIFGTRRSQALILSDSELQCTSPPVDGAYLPTGYLASFDLEMVPASVMVKGTTPAAGQFPKKQLTFYYRRFVPSISWVEPLSGPEFGSTLVSLRSDAPILNSKNLKCVFGNIQVPLFLVTQNEATCTSPALHKPGVVELTLTADGQNRKQIGANGDPVRFKYYVTPTVAKVTPSFGSSRGGTIVQLEGAHFINDVRLTCKFGELTVPAFRFISSALVLCRTPIVPPGRVQVYLSNNGQNFTGGSDAVFEFLGFTYFHLYPYLGPISGNTTVLVESASVPVGASPSIRCRFGTLTVPGIRVNDTFLQCVSPAVVTPGEVKFEVSLNQQDFVEGSQKFLYYTNPRILQVDPPLGPSHRSLSIRLIGQGFISTNYLTVRFGGVSIEATGQHLVQTALAATDTEAVVELPRMSVHTDMTRVPLYISNNGQNYAPEGVLQWDQDEDAHDVPKSMAYFTFHESILLRNVDPEVGMTYGGGFVSVFGYGFLNSSGLNCSFEWIGSPSVVYISSTQIMCEVPNMLAARSSKALGFATLRVTLNNRDWSRTSLSFRFLGECPIAHYCQHKAFNEYTFRILPCPAGHFCESAGMSVPTPCPPGTYMPYRRQVQCQLCPIGFWCPRSRMFQPITCRRGWVCDEPGLVVPYKRCPAGYYCEEGVATRLSRSTLYLNQRKPKPCPPGLHCFEGAQAQNPKPKNYSTPQPCFQGFFCPPASDSPYGAGACPLGKYCPTPRHTGIVCPERYMCGPYPGNTEPAACPAGSFNPWLGQWNCTVCLEGGVCPRSRMRLPLPCPCGYECSGRGRQRASDLCPAGLMCEEGVATAIEPQLCEPKTFDIRVDTSLQREREKICVYGIGQQFVEYQRLLTVPRVANRFGWSQDQFVNGTLVGRAACCWSPERLQSSFDAISADFKTANDTLSARSFARLSSEIRMRTAAERDLDFQSPGFDGLTLLNITDDQFREDLVILFPKARSFLHHYIEKLWNFKRPLPCPAGAYCNAGTCPRYLLTGIVDVDFDRPSDAFQEARRLAEAHYTKKLQEVFYNRTWNITIPPDVEQGAETGGHANHSNDSTWSPFNRTDRWDKPSDCFDKNESNETDLQGFKERRATPTQDRDFEHFRILNEFQQMPTETLGAPPPAQRFNEPMHQQYATSKAAGLAPELAFRQLLAHRKELSEDDWLQLWANFSEWANSTTWQNGAANLSSANWTVAQNVSSGNSTRRLQDSFLTTTEYPLEAINPLSMRAPQQCLAGTYCDARAGSSAGTGLCPPGKYCPPGAGDPAEAPEGVFVDGSGSVRGVECFPGQFAPFTNTPTCYPCPAGASCPDFGTTTPFICPPGTFREPSLGEGTSSTISCEPCPAGTWSPWRGTPDFSSCEPCPEGRVCVVGTGNVSEGIICPEGHICGSGTTPEQQTAIRCYDGFFCRNSTTPDSVYRDLCPAGFYCAEATTFINRYKFRCPLGFYCPEGTGARADLKRALLQGVVCVEKREFYLTQKVAQYCLRQIMRNNFEFVALEQIRLARANLPLIDKKEQTEIQSSWIQDFELAYCQEDAILAVWRKYKGDLLKVGEEREGILAMIAAIQSVDFFKASLLTKLLTSPELYTNKCSEHSQLLSGRTFPSRNCPPDAVNCNNMTQLECLCTAPSATAMLDCFDGDYPPADCVDNAEDATCLDLSTDMKNGGEIDDFDLMAGNYLYYVQESLKEEMQARYAEGESTMTRCPFGTMTPSDGEVDLRQCEKRSSPTVSYLLENLDMIVQSGHSGFAQEVGRDLLTWATQSGLKMDGEASPDWRLCCFIPITRSTSPVSEHLRHPNRSRGEVGGRCSSQ</sequence>
<feature type="region of interest" description="Disordered" evidence="1">
    <location>
        <begin position="2261"/>
        <end position="2282"/>
    </location>
</feature>
<reference evidence="3" key="1">
    <citation type="submission" date="2021-02" db="EMBL/GenBank/DDBJ databases">
        <authorList>
            <person name="Dougan E. K."/>
            <person name="Rhodes N."/>
            <person name="Thang M."/>
            <person name="Chan C."/>
        </authorList>
    </citation>
    <scope>NUCLEOTIDE SEQUENCE</scope>
</reference>
<dbReference type="PANTHER" id="PTHR46104">
    <property type="entry name" value="GENE 9195-RELATED-RELATED"/>
    <property type="match status" value="1"/>
</dbReference>
<feature type="domain" description="IPT/TIG" evidence="2">
    <location>
        <begin position="635"/>
        <end position="726"/>
    </location>
</feature>
<feature type="domain" description="IPT/TIG" evidence="2">
    <location>
        <begin position="542"/>
        <end position="633"/>
    </location>
</feature>
<dbReference type="CDD" id="cd00603">
    <property type="entry name" value="IPT_PCSR"/>
    <property type="match status" value="2"/>
</dbReference>
<accession>A0A812MQY6</accession>
<dbReference type="SUPFAM" id="SSF81296">
    <property type="entry name" value="E set domains"/>
    <property type="match status" value="6"/>
</dbReference>
<dbReference type="OrthoDB" id="432776at2759"/>
<dbReference type="Gene3D" id="2.60.40.10">
    <property type="entry name" value="Immunoglobulins"/>
    <property type="match status" value="9"/>
</dbReference>
<proteinExistence type="predicted"/>
<dbReference type="InterPro" id="IPR014756">
    <property type="entry name" value="Ig_E-set"/>
</dbReference>
<dbReference type="CDD" id="cd00102">
    <property type="entry name" value="IPT"/>
    <property type="match status" value="2"/>
</dbReference>
<feature type="domain" description="IPT/TIG" evidence="2">
    <location>
        <begin position="336"/>
        <end position="429"/>
    </location>
</feature>
<dbReference type="SMART" id="SM00429">
    <property type="entry name" value="IPT"/>
    <property type="match status" value="5"/>
</dbReference>
<evidence type="ECO:0000313" key="3">
    <source>
        <dbReference type="EMBL" id="CAE7264106.1"/>
    </source>
</evidence>
<evidence type="ECO:0000313" key="4">
    <source>
        <dbReference type="Proteomes" id="UP000604046"/>
    </source>
</evidence>
<dbReference type="InterPro" id="IPR002909">
    <property type="entry name" value="IPT_dom"/>
</dbReference>
<evidence type="ECO:0000256" key="1">
    <source>
        <dbReference type="SAM" id="MobiDB-lite"/>
    </source>
</evidence>
<dbReference type="PANTHER" id="PTHR46104:SF1">
    <property type="entry name" value="GENE 9195-RELATED"/>
    <property type="match status" value="1"/>
</dbReference>
<dbReference type="EMBL" id="CAJNDS010001535">
    <property type="protein sequence ID" value="CAE7264106.1"/>
    <property type="molecule type" value="Genomic_DNA"/>
</dbReference>
<gene>
    <name evidence="3" type="primary">Plxna1</name>
    <name evidence="3" type="ORF">SNAT2548_LOCUS13902</name>
</gene>
<dbReference type="Pfam" id="PF01833">
    <property type="entry name" value="TIG"/>
    <property type="match status" value="5"/>
</dbReference>
<name>A0A812MQY6_9DINO</name>
<evidence type="ECO:0000259" key="2">
    <source>
        <dbReference type="SMART" id="SM00429"/>
    </source>
</evidence>
<organism evidence="3 4">
    <name type="scientific">Symbiodinium natans</name>
    <dbReference type="NCBI Taxonomy" id="878477"/>
    <lineage>
        <taxon>Eukaryota</taxon>
        <taxon>Sar</taxon>
        <taxon>Alveolata</taxon>
        <taxon>Dinophyceae</taxon>
        <taxon>Suessiales</taxon>
        <taxon>Symbiodiniaceae</taxon>
        <taxon>Symbiodinium</taxon>
    </lineage>
</organism>
<dbReference type="Gene3D" id="2.10.50.10">
    <property type="entry name" value="Tumor Necrosis Factor Receptor, subunit A, domain 2"/>
    <property type="match status" value="2"/>
</dbReference>
<feature type="domain" description="IPT/TIG" evidence="2">
    <location>
        <begin position="434"/>
        <end position="537"/>
    </location>
</feature>
<feature type="compositionally biased region" description="Basic and acidic residues" evidence="1">
    <location>
        <begin position="2263"/>
        <end position="2275"/>
    </location>
</feature>